<dbReference type="InterPro" id="IPR055539">
    <property type="entry name" value="DUF7115"/>
</dbReference>
<evidence type="ECO:0000256" key="2">
    <source>
        <dbReference type="SAM" id="MobiDB-lite"/>
    </source>
</evidence>
<evidence type="ECO:0000313" key="4">
    <source>
        <dbReference type="EMBL" id="SEA09017.1"/>
    </source>
</evidence>
<evidence type="ECO:0000259" key="3">
    <source>
        <dbReference type="Pfam" id="PF23428"/>
    </source>
</evidence>
<feature type="compositionally biased region" description="Acidic residues" evidence="2">
    <location>
        <begin position="265"/>
        <end position="280"/>
    </location>
</feature>
<proteinExistence type="predicted"/>
<organism evidence="4 5">
    <name type="scientific">Haloplanus vescus</name>
    <dbReference type="NCBI Taxonomy" id="555874"/>
    <lineage>
        <taxon>Archaea</taxon>
        <taxon>Methanobacteriati</taxon>
        <taxon>Methanobacteriota</taxon>
        <taxon>Stenosarchaea group</taxon>
        <taxon>Halobacteria</taxon>
        <taxon>Halobacteriales</taxon>
        <taxon>Haloferacaceae</taxon>
        <taxon>Haloplanus</taxon>
    </lineage>
</organism>
<keyword evidence="1" id="KW-0175">Coiled coil</keyword>
<evidence type="ECO:0000313" key="5">
    <source>
        <dbReference type="Proteomes" id="UP000236755"/>
    </source>
</evidence>
<accession>A0A1H3YBI7</accession>
<dbReference type="AlphaFoldDB" id="A0A1H3YBI7"/>
<protein>
    <recommendedName>
        <fullName evidence="3">DUF7115 domain-containing protein</fullName>
    </recommendedName>
</protein>
<dbReference type="EMBL" id="FNQT01000002">
    <property type="protein sequence ID" value="SEA09017.1"/>
    <property type="molecule type" value="Genomic_DNA"/>
</dbReference>
<dbReference type="Pfam" id="PF23428">
    <property type="entry name" value="DUF7115"/>
    <property type="match status" value="1"/>
</dbReference>
<dbReference type="RefSeq" id="WP_092634049.1">
    <property type="nucleotide sequence ID" value="NZ_FNQT01000002.1"/>
</dbReference>
<sequence>MSLPEIVQSALDDESVAARVGLGGDDLLLVTPTRTLVYRAEGLLSDETVAEYPHDAERVGVSEGRRKAEITLDYGLDGEESFSVPTSRLDQVLHPVLAGILNARGITDSGETVKQTFRFSELTIVVTSARVVRHIGAAVWDEDYEAYHFDGVTDLDFEEGSVATSVVITVDGGQERFKAPNEQARALRETLVDAVCEYHGVEDVDALRRTAAADDDDSAEPSDRVSFGDGPDPLDTSGVDGDIEEERDQAETSERREASAASDGEFGDSDFESASVDDDVAQELAELRSVIEAQNERLDRQEETIQQLIEELRQGR</sequence>
<name>A0A1H3YBI7_9EURY</name>
<dbReference type="Proteomes" id="UP000236755">
    <property type="component" value="Unassembled WGS sequence"/>
</dbReference>
<feature type="region of interest" description="Disordered" evidence="2">
    <location>
        <begin position="209"/>
        <end position="280"/>
    </location>
</feature>
<gene>
    <name evidence="4" type="ORF">SAMN04488065_1781</name>
</gene>
<feature type="compositionally biased region" description="Basic and acidic residues" evidence="2">
    <location>
        <begin position="249"/>
        <end position="258"/>
    </location>
</feature>
<feature type="coiled-coil region" evidence="1">
    <location>
        <begin position="281"/>
        <end position="315"/>
    </location>
</feature>
<dbReference type="OrthoDB" id="307384at2157"/>
<feature type="domain" description="DUF7115" evidence="3">
    <location>
        <begin position="1"/>
        <end position="108"/>
    </location>
</feature>
<evidence type="ECO:0000256" key="1">
    <source>
        <dbReference type="SAM" id="Coils"/>
    </source>
</evidence>
<keyword evidence="5" id="KW-1185">Reference proteome</keyword>
<reference evidence="4 5" key="1">
    <citation type="submission" date="2016-10" db="EMBL/GenBank/DDBJ databases">
        <authorList>
            <person name="de Groot N.N."/>
        </authorList>
    </citation>
    <scope>NUCLEOTIDE SEQUENCE [LARGE SCALE GENOMIC DNA]</scope>
    <source>
        <strain evidence="4 5">CGMCC 1.8712</strain>
    </source>
</reference>